<dbReference type="Pfam" id="PF07653">
    <property type="entry name" value="SH3_2"/>
    <property type="match status" value="1"/>
</dbReference>
<dbReference type="PANTHER" id="PTHR14167">
    <property type="entry name" value="SH3 DOMAIN-CONTAINING"/>
    <property type="match status" value="1"/>
</dbReference>
<dbReference type="RefSeq" id="XP_024867678.1">
    <property type="nucleotide sequence ID" value="XM_025011910.1"/>
</dbReference>
<feature type="compositionally biased region" description="Low complexity" evidence="4">
    <location>
        <begin position="305"/>
        <end position="325"/>
    </location>
</feature>
<dbReference type="Pfam" id="PF00018">
    <property type="entry name" value="SH3_1"/>
    <property type="match status" value="1"/>
</dbReference>
<dbReference type="CDD" id="cd11781">
    <property type="entry name" value="SH3_Sorbs_1"/>
    <property type="match status" value="1"/>
</dbReference>
<proteinExistence type="predicted"/>
<dbReference type="PROSITE" id="PS50002">
    <property type="entry name" value="SH3"/>
    <property type="match status" value="3"/>
</dbReference>
<sequence length="1673" mass="191916">MDHEIFHSIQSPSSYFIITSSVYQARRFSIRIWKLRSRIGNFSPWNLYSHASHVQPSLRKCHRGAGKILFCDKCVTRALARARPAFCNFPFPSRRDPPRCRNLYLPASFSAESAEVCTRRRRVHYAYTRVLLCGVPVPRNRSLRTCDWLRFHVLFGSGNSTVPRMEQTANDPRRTLTTGFDDKKFLRRQRSEIGTSLLDWLLSRFAVTFCQLRGYRARELLGMLKFRVASGQRKCDGTVNPGSKAAQQGVREGDLISNINGRSTRDLTNSEAHALLRNSGEQLKLGLNQENIGSPKRRIYRSSLQENTTTETQNKITTRTTTTTRIRPETERNVANDTKVEQSYANQNGALKSCPSEQRSDDKKDQAKLPKSVNIELSESEGRMENREPRWRALTTTEDPRVLICLSPSQQATQVRTSADTLLDLHRKFLNRYSYREEQPHHVPLPQYRVEIRPVKENDDAATKTPKPVTRAIHRDPTIESSSSRLLEIIKEERNGPRNDTLADQQTKPITDDATVDFFGRDGGQECFKAEPRPNDWSNLAKHDRRSTATANELFLAATRGEDGESSDDKRNGHVARPDRLKIATCSTTQAGHRLLANSDAVITRDSERSFASNIKCPFVLNGTVADQSMDADKRTPLLRRAVDPGKHVNPALIDDRLEVPPLPKRTVTVDRSCIDTTSIFDQNPPRSRLEPRRGHHEVEKLKQVAAVEIMDKLKELQAETSRRLDGDRRGSLPQEYFAQQLRYIELLEDQLKNVLLAEEEEKKAFEEFQTHFHRTKQHDEARRSSLADIPEETSKKTSVNLERERKIPIDVCGMTDGKCAEDKRMEARGLEEKRSKEICRSEPGIQKESWQEKSRNVEKNRTETIDKVGNRQFLKKICHENGHHEEESSESIEHEERHVITQRGNLGRTAENGTFKSREGEVNERCAETRSIRTPRNDSEVFAEKTTQRKNVETKRPTTLATNGEAFRQQMYDEYVHKVLERQERKSHKVVKISTHEDIKRKADGDMSAMAKEFIEKARSRLNKFGINLDESGTEHEDEEGDALINAKFLIDGKELQDVRKLPKHLREFLKISTMSDDEGGGRYGYGSGSGYLSEPEPRAYSDRSVTLDSRRRLRNKENDFTTATMPRKNGALKYSTEIYKNQPGRIEDYEPGHSSIAEKEAKEWWDEVMDIFDGWLNENGHPQHARMESLGGSVRQSRVLSLSYRPEDSPFDQRSNARAAAKPYMTHALKESGYESDSTLVFRRREDISPLSLLEQRLAYKTVQSGGDVPLHGLRKLAPERPKEYSNAPPPPPKSQHYRDDRQESPRRYVEGEVTIHYRSPVRTEAKEPLSEEELARRSAENMRRVYQEERRRKYLQELHDIDSRRHTDNFIPSQKSPIPLNRYDDFVDDLSQRSRSQDQTPEPRLVARALYNFVGQSSRELTFRRGDLIFVRRQVDKNWYEGEYNAMIGLFPSNYVEILPYDGTMRTTPKKAHEGQARAKFNFIAQTNLELSLAKGELVVLTRRVDENWYEGRIGNRKGIFPISYVEVLTEPGHRSETPIQNKPVASPAAHSLLANGSSGGKMSMGPHHYVPSIPVNINTTQPHYNSLPRMGGSKLHVSQLSETLHIDTHSEPIPYRALYNYKPQNDDELELKEGDTVYVMEKCDDGWYVGSSQRTGYFGTFPGNYVERL</sequence>
<evidence type="ECO:0000259" key="5">
    <source>
        <dbReference type="PROSITE" id="PS50002"/>
    </source>
</evidence>
<dbReference type="InterPro" id="IPR041489">
    <property type="entry name" value="PDZ_6"/>
</dbReference>
<dbReference type="CDD" id="cd11782">
    <property type="entry name" value="SH3_Sorbs_2"/>
    <property type="match status" value="1"/>
</dbReference>
<feature type="domain" description="PDZ" evidence="6">
    <location>
        <begin position="239"/>
        <end position="291"/>
    </location>
</feature>
<feature type="domain" description="SH3" evidence="5">
    <location>
        <begin position="1405"/>
        <end position="1464"/>
    </location>
</feature>
<evidence type="ECO:0000256" key="1">
    <source>
        <dbReference type="ARBA" id="ARBA00022443"/>
    </source>
</evidence>
<dbReference type="PANTHER" id="PTHR14167:SF116">
    <property type="entry name" value="CAP, ISOFORM AC"/>
    <property type="match status" value="1"/>
</dbReference>
<feature type="domain" description="SH3" evidence="5">
    <location>
        <begin position="1614"/>
        <end position="1673"/>
    </location>
</feature>
<dbReference type="SUPFAM" id="SSF50156">
    <property type="entry name" value="PDZ domain-like"/>
    <property type="match status" value="1"/>
</dbReference>
<feature type="region of interest" description="Disordered" evidence="4">
    <location>
        <begin position="775"/>
        <end position="800"/>
    </location>
</feature>
<dbReference type="CTD" id="36084"/>
<organism evidence="7 8">
    <name type="scientific">Temnothorax curvispinosus</name>
    <dbReference type="NCBI Taxonomy" id="300111"/>
    <lineage>
        <taxon>Eukaryota</taxon>
        <taxon>Metazoa</taxon>
        <taxon>Ecdysozoa</taxon>
        <taxon>Arthropoda</taxon>
        <taxon>Hexapoda</taxon>
        <taxon>Insecta</taxon>
        <taxon>Pterygota</taxon>
        <taxon>Neoptera</taxon>
        <taxon>Endopterygota</taxon>
        <taxon>Hymenoptera</taxon>
        <taxon>Apocrita</taxon>
        <taxon>Aculeata</taxon>
        <taxon>Formicoidea</taxon>
        <taxon>Formicidae</taxon>
        <taxon>Myrmicinae</taxon>
        <taxon>Temnothorax</taxon>
    </lineage>
</organism>
<feature type="region of interest" description="Disordered" evidence="4">
    <location>
        <begin position="1281"/>
        <end position="1310"/>
    </location>
</feature>
<evidence type="ECO:0000259" key="6">
    <source>
        <dbReference type="PROSITE" id="PS50106"/>
    </source>
</evidence>
<feature type="compositionally biased region" description="Basic and acidic residues" evidence="4">
    <location>
        <begin position="326"/>
        <end position="340"/>
    </location>
</feature>
<dbReference type="Gene3D" id="2.30.30.40">
    <property type="entry name" value="SH3 Domains"/>
    <property type="match status" value="3"/>
</dbReference>
<feature type="compositionally biased region" description="Polar residues" evidence="4">
    <location>
        <begin position="341"/>
        <end position="350"/>
    </location>
</feature>
<dbReference type="CDD" id="cd11780">
    <property type="entry name" value="SH3_Sorbs_3"/>
    <property type="match status" value="1"/>
</dbReference>
<dbReference type="Proteomes" id="UP000504618">
    <property type="component" value="Unplaced"/>
</dbReference>
<protein>
    <submittedName>
        <fullName evidence="8">Uncharacterized protein LOC112451961 isoform X11</fullName>
    </submittedName>
</protein>
<evidence type="ECO:0000313" key="8">
    <source>
        <dbReference type="RefSeq" id="XP_024867678.1"/>
    </source>
</evidence>
<accession>A0A6J1PE07</accession>
<name>A0A6J1PE07_9HYME</name>
<dbReference type="SMART" id="SM00326">
    <property type="entry name" value="SH3"/>
    <property type="match status" value="3"/>
</dbReference>
<dbReference type="InterPro" id="IPR036034">
    <property type="entry name" value="PDZ_sf"/>
</dbReference>
<evidence type="ECO:0000313" key="7">
    <source>
        <dbReference type="Proteomes" id="UP000504618"/>
    </source>
</evidence>
<feature type="region of interest" description="Disordered" evidence="4">
    <location>
        <begin position="289"/>
        <end position="388"/>
    </location>
</feature>
<dbReference type="Pfam" id="PF17820">
    <property type="entry name" value="PDZ_6"/>
    <property type="match status" value="1"/>
</dbReference>
<dbReference type="InterPro" id="IPR050384">
    <property type="entry name" value="Endophilin_SH3RF"/>
</dbReference>
<dbReference type="SUPFAM" id="SSF50044">
    <property type="entry name" value="SH3-domain"/>
    <property type="match status" value="3"/>
</dbReference>
<keyword evidence="1 3" id="KW-0728">SH3 domain</keyword>
<evidence type="ECO:0000256" key="2">
    <source>
        <dbReference type="ARBA" id="ARBA00022737"/>
    </source>
</evidence>
<keyword evidence="7" id="KW-1185">Reference proteome</keyword>
<dbReference type="PROSITE" id="PS50106">
    <property type="entry name" value="PDZ"/>
    <property type="match status" value="1"/>
</dbReference>
<evidence type="ECO:0000256" key="3">
    <source>
        <dbReference type="PROSITE-ProRule" id="PRU00192"/>
    </source>
</evidence>
<feature type="compositionally biased region" description="Basic and acidic residues" evidence="4">
    <location>
        <begin position="358"/>
        <end position="368"/>
    </location>
</feature>
<dbReference type="Pfam" id="PF14604">
    <property type="entry name" value="SH3_9"/>
    <property type="match status" value="1"/>
</dbReference>
<dbReference type="GeneID" id="112451961"/>
<dbReference type="FunFam" id="2.30.30.40:FF:000001">
    <property type="entry name" value="Sorbin and SH3 domain-containing protein 1 isoform 2"/>
    <property type="match status" value="1"/>
</dbReference>
<feature type="domain" description="SH3" evidence="5">
    <location>
        <begin position="1475"/>
        <end position="1534"/>
    </location>
</feature>
<keyword evidence="2" id="KW-0677">Repeat</keyword>
<dbReference type="InterPro" id="IPR001478">
    <property type="entry name" value="PDZ"/>
</dbReference>
<feature type="compositionally biased region" description="Basic and acidic residues" evidence="4">
    <location>
        <begin position="1299"/>
        <end position="1310"/>
    </location>
</feature>
<evidence type="ECO:0000256" key="4">
    <source>
        <dbReference type="SAM" id="MobiDB-lite"/>
    </source>
</evidence>
<reference evidence="8" key="1">
    <citation type="submission" date="2025-08" db="UniProtKB">
        <authorList>
            <consortium name="RefSeq"/>
        </authorList>
    </citation>
    <scope>IDENTIFICATION</scope>
    <source>
        <tissue evidence="8">Whole body</tissue>
    </source>
</reference>
<dbReference type="InterPro" id="IPR001452">
    <property type="entry name" value="SH3_domain"/>
</dbReference>
<dbReference type="Gene3D" id="2.30.42.10">
    <property type="match status" value="1"/>
</dbReference>
<dbReference type="SMART" id="SM00228">
    <property type="entry name" value="PDZ"/>
    <property type="match status" value="1"/>
</dbReference>
<gene>
    <name evidence="8" type="primary">LOC112451961</name>
</gene>
<dbReference type="PRINTS" id="PR00452">
    <property type="entry name" value="SH3DOMAIN"/>
</dbReference>
<dbReference type="InterPro" id="IPR036028">
    <property type="entry name" value="SH3-like_dom_sf"/>
</dbReference>